<organism evidence="2 3">
    <name type="scientific">Acetobacter tropicalis</name>
    <dbReference type="NCBI Taxonomy" id="104102"/>
    <lineage>
        <taxon>Bacteria</taxon>
        <taxon>Pseudomonadati</taxon>
        <taxon>Pseudomonadota</taxon>
        <taxon>Alphaproteobacteria</taxon>
        <taxon>Acetobacterales</taxon>
        <taxon>Acetobacteraceae</taxon>
        <taxon>Acetobacter</taxon>
    </lineage>
</organism>
<accession>A0A094YXW7</accession>
<dbReference type="Proteomes" id="UP000029448">
    <property type="component" value="Unassembled WGS sequence"/>
</dbReference>
<evidence type="ECO:0000313" key="2">
    <source>
        <dbReference type="EMBL" id="KGB25549.1"/>
    </source>
</evidence>
<keyword evidence="3" id="KW-1185">Reference proteome</keyword>
<evidence type="ECO:0000256" key="1">
    <source>
        <dbReference type="SAM" id="MobiDB-lite"/>
    </source>
</evidence>
<comment type="caution">
    <text evidence="2">The sequence shown here is derived from an EMBL/GenBank/DDBJ whole genome shotgun (WGS) entry which is preliminary data.</text>
</comment>
<feature type="compositionally biased region" description="Polar residues" evidence="1">
    <location>
        <begin position="1"/>
        <end position="12"/>
    </location>
</feature>
<dbReference type="AlphaFoldDB" id="A0A094YXW7"/>
<gene>
    <name evidence="2" type="ORF">AtDm6_0744</name>
</gene>
<feature type="region of interest" description="Disordered" evidence="1">
    <location>
        <begin position="1"/>
        <end position="20"/>
    </location>
</feature>
<name>A0A094YXW7_9PROT</name>
<proteinExistence type="predicted"/>
<protein>
    <submittedName>
        <fullName evidence="2">Uncharacterized protein</fullName>
    </submittedName>
</protein>
<dbReference type="STRING" id="104102.AtDm6_0744"/>
<dbReference type="EMBL" id="JOKM01000018">
    <property type="protein sequence ID" value="KGB25549.1"/>
    <property type="molecule type" value="Genomic_DNA"/>
</dbReference>
<reference evidence="2 3" key="1">
    <citation type="submission" date="2014-06" db="EMBL/GenBank/DDBJ databases">
        <title>Functional and comparative genomic analyses of the Drosophila gut microbiota identify candidate symbiosis factors.</title>
        <authorList>
            <person name="Newell P.D."/>
            <person name="Chaston J.M."/>
            <person name="Douglas A.E."/>
        </authorList>
    </citation>
    <scope>NUCLEOTIDE SEQUENCE [LARGE SCALE GENOMIC DNA]</scope>
    <source>
        <strain evidence="2 3">DmCS_006</strain>
    </source>
</reference>
<sequence>MTESILRSPSNRLKQDAGAPEWTIPSLGGIALARLTEKYGAGHDLIPAPVRRCHYITSERSAG</sequence>
<evidence type="ECO:0000313" key="3">
    <source>
        <dbReference type="Proteomes" id="UP000029448"/>
    </source>
</evidence>